<organism evidence="1 2">
    <name type="scientific">Corchorus olitorius</name>
    <dbReference type="NCBI Taxonomy" id="93759"/>
    <lineage>
        <taxon>Eukaryota</taxon>
        <taxon>Viridiplantae</taxon>
        <taxon>Streptophyta</taxon>
        <taxon>Embryophyta</taxon>
        <taxon>Tracheophyta</taxon>
        <taxon>Spermatophyta</taxon>
        <taxon>Magnoliopsida</taxon>
        <taxon>eudicotyledons</taxon>
        <taxon>Gunneridae</taxon>
        <taxon>Pentapetalae</taxon>
        <taxon>rosids</taxon>
        <taxon>malvids</taxon>
        <taxon>Malvales</taxon>
        <taxon>Malvaceae</taxon>
        <taxon>Grewioideae</taxon>
        <taxon>Apeibeae</taxon>
        <taxon>Corchorus</taxon>
    </lineage>
</organism>
<sequence length="88" mass="10058">MRRGQCYLTIQRFPNVCSLMSIVSVCHHSSLIVAPGLRHLFSNVSVRHSLIIIPFDLLEIVEASWKLLESAMLLLWCCRVLNLTITSY</sequence>
<evidence type="ECO:0000313" key="2">
    <source>
        <dbReference type="Proteomes" id="UP000187203"/>
    </source>
</evidence>
<keyword evidence="2" id="KW-1185">Reference proteome</keyword>
<dbReference type="EMBL" id="AWUE01020379">
    <property type="protein sequence ID" value="OMO68532.1"/>
    <property type="molecule type" value="Genomic_DNA"/>
</dbReference>
<accession>A0A1R3HDW8</accession>
<dbReference type="AlphaFoldDB" id="A0A1R3HDW8"/>
<comment type="caution">
    <text evidence="1">The sequence shown here is derived from an EMBL/GenBank/DDBJ whole genome shotgun (WGS) entry which is preliminary data.</text>
</comment>
<gene>
    <name evidence="1" type="ORF">COLO4_29599</name>
</gene>
<name>A0A1R3HDW8_9ROSI</name>
<reference evidence="2" key="1">
    <citation type="submission" date="2013-09" db="EMBL/GenBank/DDBJ databases">
        <title>Corchorus olitorius genome sequencing.</title>
        <authorList>
            <person name="Alam M."/>
            <person name="Haque M.S."/>
            <person name="Islam M.S."/>
            <person name="Emdad E.M."/>
            <person name="Islam M.M."/>
            <person name="Ahmed B."/>
            <person name="Halim A."/>
            <person name="Hossen Q.M.M."/>
            <person name="Hossain M.Z."/>
            <person name="Ahmed R."/>
            <person name="Khan M.M."/>
            <person name="Islam R."/>
            <person name="Rashid M.M."/>
            <person name="Khan S.A."/>
            <person name="Rahman M.S."/>
            <person name="Alam M."/>
            <person name="Yahiya A.S."/>
            <person name="Khan M.S."/>
            <person name="Azam M.S."/>
            <person name="Haque T."/>
            <person name="Lashkar M.Z.H."/>
            <person name="Akhand A.I."/>
            <person name="Morshed G."/>
            <person name="Roy S."/>
            <person name="Uddin K.S."/>
            <person name="Rabeya T."/>
            <person name="Hossain A.S."/>
            <person name="Chowdhury A."/>
            <person name="Snigdha A.R."/>
            <person name="Mortoza M.S."/>
            <person name="Matin S.A."/>
            <person name="Hoque S.M.E."/>
            <person name="Islam M.K."/>
            <person name="Roy D.K."/>
            <person name="Haider R."/>
            <person name="Moosa M.M."/>
            <person name="Elias S.M."/>
            <person name="Hasan A.M."/>
            <person name="Jahan S."/>
            <person name="Shafiuddin M."/>
            <person name="Mahmood N."/>
            <person name="Shommy N.S."/>
        </authorList>
    </citation>
    <scope>NUCLEOTIDE SEQUENCE [LARGE SCALE GENOMIC DNA]</scope>
    <source>
        <strain evidence="2">cv. O-4</strain>
    </source>
</reference>
<evidence type="ECO:0000313" key="1">
    <source>
        <dbReference type="EMBL" id="OMO68532.1"/>
    </source>
</evidence>
<dbReference type="Proteomes" id="UP000187203">
    <property type="component" value="Unassembled WGS sequence"/>
</dbReference>
<protein>
    <submittedName>
        <fullName evidence="1">Protein WAX2-like protein</fullName>
    </submittedName>
</protein>
<proteinExistence type="predicted"/>